<dbReference type="Proteomes" id="UP000261210">
    <property type="component" value="Unassembled WGS sequence"/>
</dbReference>
<evidence type="ECO:0000313" key="8">
    <source>
        <dbReference type="EMBL" id="MCA4525689.1"/>
    </source>
</evidence>
<dbReference type="EMBL" id="WDES01000002">
    <property type="protein sequence ID" value="KAB6091365.1"/>
    <property type="molecule type" value="Genomic_DNA"/>
</dbReference>
<proteinExistence type="inferred from homology"/>
<evidence type="ECO:0000259" key="2">
    <source>
        <dbReference type="Pfam" id="PF05168"/>
    </source>
</evidence>
<evidence type="ECO:0000313" key="5">
    <source>
        <dbReference type="EMBL" id="KAB6143657.1"/>
    </source>
</evidence>
<dbReference type="EMBL" id="JAIWWW010000048">
    <property type="protein sequence ID" value="MCA4525689.1"/>
    <property type="molecule type" value="Genomic_DNA"/>
</dbReference>
<reference evidence="11 13" key="1">
    <citation type="submission" date="2016-10" db="EMBL/GenBank/DDBJ databases">
        <authorList>
            <person name="de Groot N.N."/>
        </authorList>
    </citation>
    <scope>NUCLEOTIDE SEQUENCE [LARGE SCALE GENOMIC DNA]</scope>
    <source>
        <strain evidence="12">NLAE-zl-C202</strain>
        <strain evidence="11 13">NLAE-zl-G339</strain>
    </source>
</reference>
<dbReference type="EMBL" id="VYQC01000012">
    <property type="protein sequence ID" value="KAA9042979.1"/>
    <property type="molecule type" value="Genomic_DNA"/>
</dbReference>
<dbReference type="Proteomes" id="UP000183040">
    <property type="component" value="Unassembled WGS sequence"/>
</dbReference>
<evidence type="ECO:0000313" key="13">
    <source>
        <dbReference type="Proteomes" id="UP000183040"/>
    </source>
</evidence>
<reference evidence="3" key="5">
    <citation type="journal article" date="2019" name="bioRxiv">
        <title>Acquired interbacterial defense systems protect against interspecies antagonism in the human gut microbiome.</title>
        <authorList>
            <person name="Ross B.D."/>
            <person name="Verster A.J."/>
            <person name="Radey M.C."/>
            <person name="Schmidtke D.T."/>
            <person name="Pope C.E."/>
            <person name="Hoffman L.R."/>
            <person name="Hajjar A.M."/>
            <person name="Peterson S.B."/>
            <person name="Borenstein E."/>
            <person name="Mougous J.D."/>
        </authorList>
    </citation>
    <scope>NUCLEOTIDE SEQUENCE</scope>
    <source>
        <strain evidence="3">H204</strain>
    </source>
</reference>
<evidence type="ECO:0000313" key="12">
    <source>
        <dbReference type="EMBL" id="SFM45812.1"/>
    </source>
</evidence>
<dbReference type="Proteomes" id="UP000285503">
    <property type="component" value="Unassembled WGS sequence"/>
</dbReference>
<dbReference type="PANTHER" id="PTHR36565:SF1">
    <property type="entry name" value="UPF0332 PROTEIN TM_1000"/>
    <property type="match status" value="1"/>
</dbReference>
<reference evidence="8" key="8">
    <citation type="submission" date="2023-08" db="EMBL/GenBank/DDBJ databases">
        <title>Mucin Metabolism Genes Underlie the Key Renovations of Bacteroides xylanisolvens Genomes in Captive Great Apes.</title>
        <authorList>
            <person name="Nishida A.H."/>
        </authorList>
    </citation>
    <scope>NUCLEOTIDE SEQUENCE</scope>
    <source>
        <strain evidence="8">P19.10B</strain>
    </source>
</reference>
<evidence type="ECO:0000313" key="18">
    <source>
        <dbReference type="Proteomes" id="UP000435059"/>
    </source>
</evidence>
<comment type="similarity">
    <text evidence="1">Belongs to the UPF0332 family.</text>
</comment>
<dbReference type="EMBL" id="WDCP01000060">
    <property type="protein sequence ID" value="KAB6337222.1"/>
    <property type="molecule type" value="Genomic_DNA"/>
</dbReference>
<evidence type="ECO:0000313" key="15">
    <source>
        <dbReference type="Proteomes" id="UP000261210"/>
    </source>
</evidence>
<dbReference type="RefSeq" id="WP_004316065.1">
    <property type="nucleotide sequence ID" value="NZ_CABKPA010000031.1"/>
</dbReference>
<evidence type="ECO:0000313" key="7">
    <source>
        <dbReference type="EMBL" id="KAB6428046.1"/>
    </source>
</evidence>
<name>A0A174BFJ0_9BACE</name>
<dbReference type="EMBL" id="FOUM01000005">
    <property type="protein sequence ID" value="SFM45812.1"/>
    <property type="molecule type" value="Genomic_DNA"/>
</dbReference>
<protein>
    <submittedName>
        <fullName evidence="9">HEPN domain-containing protein</fullName>
    </submittedName>
    <submittedName>
        <fullName evidence="11">Uncharacterized protein, contains HEPN domain, UPF0332 family</fullName>
    </submittedName>
</protein>
<dbReference type="EMBL" id="WDCG01000001">
    <property type="protein sequence ID" value="KAB6428046.1"/>
    <property type="molecule type" value="Genomic_DNA"/>
</dbReference>
<feature type="domain" description="HEPN" evidence="2">
    <location>
        <begin position="16"/>
        <end position="130"/>
    </location>
</feature>
<evidence type="ECO:0000313" key="20">
    <source>
        <dbReference type="Proteomes" id="UP000471447"/>
    </source>
</evidence>
<evidence type="ECO:0000313" key="9">
    <source>
        <dbReference type="EMBL" id="RGK60908.1"/>
    </source>
</evidence>
<reference evidence="3" key="7">
    <citation type="submission" date="2019-09" db="EMBL/GenBank/DDBJ databases">
        <authorList>
            <person name="Ross B.D."/>
            <person name="Verster A.J."/>
            <person name="Radey M.C."/>
            <person name="Schmidtke D.T."/>
            <person name="Pope C.E."/>
            <person name="Hoffman L.R."/>
            <person name="Hajjar A.M."/>
            <person name="Peterson S.B."/>
            <person name="Borenstein E."/>
            <person name="Mougous J.D."/>
        </authorList>
    </citation>
    <scope>NUCLEOTIDE SEQUENCE</scope>
    <source>
        <strain evidence="3">H204</strain>
    </source>
</reference>
<dbReference type="Proteomes" id="UP000327007">
    <property type="component" value="Unassembled WGS sequence"/>
</dbReference>
<reference evidence="15 16" key="4">
    <citation type="submission" date="2018-08" db="EMBL/GenBank/DDBJ databases">
        <title>A genome reference for cultivated species of the human gut microbiota.</title>
        <authorList>
            <person name="Zou Y."/>
            <person name="Xue W."/>
            <person name="Luo G."/>
        </authorList>
    </citation>
    <scope>NUCLEOTIDE SEQUENCE [LARGE SCALE GENOMIC DNA]</scope>
    <source>
        <strain evidence="10 16">AF46-11NS</strain>
        <strain evidence="9 15">TF10-34</strain>
    </source>
</reference>
<dbReference type="Proteomes" id="UP001197958">
    <property type="component" value="Unassembled WGS sequence"/>
</dbReference>
<dbReference type="EMBL" id="QRNE01000047">
    <property type="protein sequence ID" value="RHK27602.1"/>
    <property type="molecule type" value="Genomic_DNA"/>
</dbReference>
<organism evidence="9 15">
    <name type="scientific">Bacteroides xylanisolvens</name>
    <dbReference type="NCBI Taxonomy" id="371601"/>
    <lineage>
        <taxon>Bacteria</taxon>
        <taxon>Pseudomonadati</taxon>
        <taxon>Bacteroidota</taxon>
        <taxon>Bacteroidia</taxon>
        <taxon>Bacteroidales</taxon>
        <taxon>Bacteroidaceae</taxon>
        <taxon>Bacteroides</taxon>
    </lineage>
</organism>
<evidence type="ECO:0000313" key="17">
    <source>
        <dbReference type="Proteomes" id="UP000327007"/>
    </source>
</evidence>
<evidence type="ECO:0000313" key="4">
    <source>
        <dbReference type="EMBL" id="KAB6091365.1"/>
    </source>
</evidence>
<evidence type="ECO:0000313" key="11">
    <source>
        <dbReference type="EMBL" id="SEA38057.1"/>
    </source>
</evidence>
<dbReference type="GeneID" id="69480739"/>
<dbReference type="Gene3D" id="1.20.120.330">
    <property type="entry name" value="Nucleotidyltransferases domain 2"/>
    <property type="match status" value="1"/>
</dbReference>
<dbReference type="EMBL" id="WDEH01000001">
    <property type="protein sequence ID" value="KAB6143657.1"/>
    <property type="molecule type" value="Genomic_DNA"/>
</dbReference>
<evidence type="ECO:0000313" key="10">
    <source>
        <dbReference type="EMBL" id="RHK27602.1"/>
    </source>
</evidence>
<dbReference type="Proteomes" id="UP000471447">
    <property type="component" value="Unassembled WGS sequence"/>
</dbReference>
<gene>
    <name evidence="10" type="ORF">DW075_10220</name>
    <name evidence="9" type="ORF">DXD03_14350</name>
    <name evidence="3" type="ORF">F6S82_18105</name>
    <name evidence="5" type="ORF">GA424_00545</name>
    <name evidence="4" type="ORF">GA574_01770</name>
    <name evidence="7" type="ORF">GAZ26_00505</name>
    <name evidence="6" type="ORF">GAZ43_19495</name>
    <name evidence="8" type="ORF">LDZ35_21030</name>
    <name evidence="11" type="ORF">SAMN04487924_105159</name>
    <name evidence="12" type="ORF">SAMN05216250_10576</name>
</gene>
<dbReference type="InterPro" id="IPR007842">
    <property type="entry name" value="HEPN_dom"/>
</dbReference>
<dbReference type="Proteomes" id="UP000438288">
    <property type="component" value="Unassembled WGS sequence"/>
</dbReference>
<evidence type="ECO:0000313" key="16">
    <source>
        <dbReference type="Proteomes" id="UP000285503"/>
    </source>
</evidence>
<reference evidence="14" key="2">
    <citation type="submission" date="2016-10" db="EMBL/GenBank/DDBJ databases">
        <authorList>
            <person name="Varghese N."/>
            <person name="Submissions S."/>
        </authorList>
    </citation>
    <scope>NUCLEOTIDE SEQUENCE [LARGE SCALE GENOMIC DNA]</scope>
    <source>
        <strain evidence="14">NLAE-zl-C202</strain>
    </source>
</reference>
<reference evidence="18 19" key="6">
    <citation type="journal article" date="2019" name="Nat. Med.">
        <title>A library of human gut bacterial isolates paired with longitudinal multiomics data enables mechanistic microbiome research.</title>
        <authorList>
            <person name="Poyet M."/>
            <person name="Groussin M."/>
            <person name="Gibbons S.M."/>
            <person name="Avila-Pacheco J."/>
            <person name="Jiang X."/>
            <person name="Kearney S.M."/>
            <person name="Perrotta A.R."/>
            <person name="Berdy B."/>
            <person name="Zhao S."/>
            <person name="Lieberman T.D."/>
            <person name="Swanson P.K."/>
            <person name="Smith M."/>
            <person name="Roesemann S."/>
            <person name="Alexander J.E."/>
            <person name="Rich S.A."/>
            <person name="Livny J."/>
            <person name="Vlamakis H."/>
            <person name="Clish C."/>
            <person name="Bullock K."/>
            <person name="Deik A."/>
            <person name="Scott J."/>
            <person name="Pierce K.A."/>
            <person name="Xavier R.J."/>
            <person name="Alm E.J."/>
        </authorList>
    </citation>
    <scope>NUCLEOTIDE SEQUENCE [LARGE SCALE GENOMIC DNA]</scope>
    <source>
        <strain evidence="6 19">BIOML-A16</strain>
        <strain evidence="5 21">BIOML-A62</strain>
        <strain evidence="7 20">BIOML-A7</strain>
        <strain evidence="4 18">BIOML-A74</strain>
    </source>
</reference>
<evidence type="ECO:0000313" key="14">
    <source>
        <dbReference type="Proteomes" id="UP000183766"/>
    </source>
</evidence>
<dbReference type="EMBL" id="FNRP01000005">
    <property type="protein sequence ID" value="SEA38057.1"/>
    <property type="molecule type" value="Genomic_DNA"/>
</dbReference>
<keyword evidence="18" id="KW-1185">Reference proteome</keyword>
<dbReference type="PANTHER" id="PTHR36565">
    <property type="entry name" value="UPF0332 PROTEIN TM_1000"/>
    <property type="match status" value="1"/>
</dbReference>
<dbReference type="Proteomes" id="UP000183766">
    <property type="component" value="Unassembled WGS sequence"/>
</dbReference>
<sequence length="140" mass="16443">MKEILDKESKKALVAYRIQRAYETLREAEVMIRESFYNAAINRLYYACYYATVALLLKYDIQTQTHNGVKTMLGLHFISTGKLPVKVGKTFSTLFEKRHSGDYDDFVYCDEEMVNNLYPQAETFINSIQELIRDKEWESI</sequence>
<evidence type="ECO:0000256" key="1">
    <source>
        <dbReference type="ARBA" id="ARBA00038248"/>
    </source>
</evidence>
<dbReference type="EMBL" id="QSQU01000020">
    <property type="protein sequence ID" value="RGK60908.1"/>
    <property type="molecule type" value="Genomic_DNA"/>
</dbReference>
<evidence type="ECO:0000313" key="19">
    <source>
        <dbReference type="Proteomes" id="UP000438288"/>
    </source>
</evidence>
<dbReference type="Proteomes" id="UP000435059">
    <property type="component" value="Unassembled WGS sequence"/>
</dbReference>
<accession>A0A174BFJ0</accession>
<evidence type="ECO:0000313" key="21">
    <source>
        <dbReference type="Proteomes" id="UP000487596"/>
    </source>
</evidence>
<dbReference type="Pfam" id="PF05168">
    <property type="entry name" value="HEPN"/>
    <property type="match status" value="1"/>
</dbReference>
<dbReference type="Proteomes" id="UP000487596">
    <property type="component" value="Unassembled WGS sequence"/>
</dbReference>
<evidence type="ECO:0000313" key="3">
    <source>
        <dbReference type="EMBL" id="KAA9042979.1"/>
    </source>
</evidence>
<evidence type="ECO:0000313" key="6">
    <source>
        <dbReference type="EMBL" id="KAB6337222.1"/>
    </source>
</evidence>
<reference evidence="17" key="3">
    <citation type="journal article" date="2018" name="J. Anim. Genet.">
        <title>Acquired interbacterial defense systems protect against interspecies antagonism in the human gut microbiome.</title>
        <authorList>
            <person name="Ross B.D."/>
            <person name="Verster A.J."/>
            <person name="Radey M.C."/>
            <person name="Schmidtke D.T."/>
            <person name="Pope C.E."/>
            <person name="Hoffman L.R."/>
            <person name="Hajjar A."/>
            <person name="Peterson S.B."/>
            <person name="Borenstein E."/>
            <person name="Mougous J."/>
        </authorList>
    </citation>
    <scope>NUCLEOTIDE SEQUENCE [LARGE SCALE GENOMIC DNA]</scope>
    <source>
        <strain evidence="17">H204</strain>
    </source>
</reference>
<dbReference type="AlphaFoldDB" id="A0A174BFJ0"/>
<dbReference type="InterPro" id="IPR052226">
    <property type="entry name" value="UPF0332_toxin"/>
</dbReference>